<dbReference type="PROSITE" id="PS51831">
    <property type="entry name" value="HD"/>
    <property type="match status" value="1"/>
</dbReference>
<dbReference type="Proteomes" id="UP001595733">
    <property type="component" value="Unassembled WGS sequence"/>
</dbReference>
<dbReference type="SMART" id="SM00471">
    <property type="entry name" value="HDc"/>
    <property type="match status" value="1"/>
</dbReference>
<evidence type="ECO:0000259" key="2">
    <source>
        <dbReference type="PROSITE" id="PS51832"/>
    </source>
</evidence>
<comment type="caution">
    <text evidence="3">The sequence shown here is derived from an EMBL/GenBank/DDBJ whole genome shotgun (WGS) entry which is preliminary data.</text>
</comment>
<dbReference type="InterPro" id="IPR011051">
    <property type="entry name" value="RmlC_Cupin_sf"/>
</dbReference>
<protein>
    <submittedName>
        <fullName evidence="3">HD domain-containing phosphohydrolase</fullName>
    </submittedName>
</protein>
<dbReference type="InterPro" id="IPR037522">
    <property type="entry name" value="HD_GYP_dom"/>
</dbReference>
<dbReference type="Pfam" id="PF13487">
    <property type="entry name" value="HD_5"/>
    <property type="match status" value="1"/>
</dbReference>
<feature type="domain" description="HD-GYP" evidence="2">
    <location>
        <begin position="113"/>
        <end position="302"/>
    </location>
</feature>
<dbReference type="InterPro" id="IPR006674">
    <property type="entry name" value="HD_domain"/>
</dbReference>
<accession>A0ABV8UUV6</accession>
<dbReference type="SUPFAM" id="SSF109604">
    <property type="entry name" value="HD-domain/PDEase-like"/>
    <property type="match status" value="1"/>
</dbReference>
<dbReference type="PROSITE" id="PS51832">
    <property type="entry name" value="HD_GYP"/>
    <property type="match status" value="1"/>
</dbReference>
<dbReference type="NCBIfam" id="TIGR00277">
    <property type="entry name" value="HDIG"/>
    <property type="match status" value="1"/>
</dbReference>
<organism evidence="3 4">
    <name type="scientific">Chryseomicrobium palamuruense</name>
    <dbReference type="NCBI Taxonomy" id="682973"/>
    <lineage>
        <taxon>Bacteria</taxon>
        <taxon>Bacillati</taxon>
        <taxon>Bacillota</taxon>
        <taxon>Bacilli</taxon>
        <taxon>Bacillales</taxon>
        <taxon>Caryophanaceae</taxon>
        <taxon>Chryseomicrobium</taxon>
    </lineage>
</organism>
<dbReference type="PANTHER" id="PTHR43155">
    <property type="entry name" value="CYCLIC DI-GMP PHOSPHODIESTERASE PA4108-RELATED"/>
    <property type="match status" value="1"/>
</dbReference>
<keyword evidence="4" id="KW-1185">Reference proteome</keyword>
<dbReference type="SUPFAM" id="SSF51182">
    <property type="entry name" value="RmlC-like cupins"/>
    <property type="match status" value="1"/>
</dbReference>
<sequence length="302" mass="34204">MEGLTVGKKGSTIETVEYSVSKIGLLARGNGAEVLVQNIDKDKLFYLYPSENPDVMEFYYILEGEVECELDGEMVCFSPGDYFSAQNLIDTILFKTLSEVTVLWVVTEPTFVNVSKEISSLMEIVKKVEAKDNYTYMHSDRVAEYAVKIARKLRVSTNVLNRITESAYLHDIGKIDIPAEILNKPGKLTKEEFDVVKRHPEDGAKMLEGTMYESLKPILEQHHERLDGSGYPRGLKEDEILLEAKIIAVSDTFDAMTEDRAYRNAYSAEYAMNEIKRLSGIHYDPSVVEAFEQVLKEDGKIE</sequence>
<evidence type="ECO:0000259" key="1">
    <source>
        <dbReference type="PROSITE" id="PS51831"/>
    </source>
</evidence>
<dbReference type="Gene3D" id="1.10.3210.10">
    <property type="entry name" value="Hypothetical protein af1432"/>
    <property type="match status" value="1"/>
</dbReference>
<gene>
    <name evidence="3" type="ORF">ACFO0S_04170</name>
</gene>
<feature type="domain" description="HD" evidence="1">
    <location>
        <begin position="135"/>
        <end position="256"/>
    </location>
</feature>
<dbReference type="EMBL" id="JBHSEF010000010">
    <property type="protein sequence ID" value="MFC4354268.1"/>
    <property type="molecule type" value="Genomic_DNA"/>
</dbReference>
<name>A0ABV8UUV6_9BACL</name>
<dbReference type="RefSeq" id="WP_378140521.1">
    <property type="nucleotide sequence ID" value="NZ_JBHSEF010000010.1"/>
</dbReference>
<dbReference type="CDD" id="cd00077">
    <property type="entry name" value="HDc"/>
    <property type="match status" value="1"/>
</dbReference>
<dbReference type="PANTHER" id="PTHR43155:SF2">
    <property type="entry name" value="CYCLIC DI-GMP PHOSPHODIESTERASE PA4108"/>
    <property type="match status" value="1"/>
</dbReference>
<dbReference type="InterPro" id="IPR006675">
    <property type="entry name" value="HDIG_dom"/>
</dbReference>
<dbReference type="InterPro" id="IPR003607">
    <property type="entry name" value="HD/PDEase_dom"/>
</dbReference>
<proteinExistence type="predicted"/>
<reference evidence="4" key="1">
    <citation type="journal article" date="2019" name="Int. J. Syst. Evol. Microbiol.">
        <title>The Global Catalogue of Microorganisms (GCM) 10K type strain sequencing project: providing services to taxonomists for standard genome sequencing and annotation.</title>
        <authorList>
            <consortium name="The Broad Institute Genomics Platform"/>
            <consortium name="The Broad Institute Genome Sequencing Center for Infectious Disease"/>
            <person name="Wu L."/>
            <person name="Ma J."/>
        </authorList>
    </citation>
    <scope>NUCLEOTIDE SEQUENCE [LARGE SCALE GENOMIC DNA]</scope>
    <source>
        <strain evidence="4">CCUG 50353</strain>
    </source>
</reference>
<evidence type="ECO:0000313" key="3">
    <source>
        <dbReference type="EMBL" id="MFC4354268.1"/>
    </source>
</evidence>
<evidence type="ECO:0000313" key="4">
    <source>
        <dbReference type="Proteomes" id="UP001595733"/>
    </source>
</evidence>